<protein>
    <recommendedName>
        <fullName evidence="20">Phosphatidylinositol-binding clathrin assembly protein</fullName>
    </recommendedName>
</protein>
<evidence type="ECO:0000256" key="11">
    <source>
        <dbReference type="ARBA" id="ARBA00022843"/>
    </source>
</evidence>
<dbReference type="GO" id="GO:0005545">
    <property type="term" value="F:1-phosphatidylinositol binding"/>
    <property type="evidence" value="ECO:0007669"/>
    <property type="project" value="InterPro"/>
</dbReference>
<evidence type="ECO:0000256" key="22">
    <source>
        <dbReference type="SAM" id="MobiDB-lite"/>
    </source>
</evidence>
<comment type="caution">
    <text evidence="24">The sequence shown here is derived from an EMBL/GenBank/DDBJ whole genome shotgun (WGS) entry which is preliminary data.</text>
</comment>
<keyword evidence="21" id="KW-0175">Coiled coil</keyword>
<evidence type="ECO:0000256" key="21">
    <source>
        <dbReference type="SAM" id="Coils"/>
    </source>
</evidence>
<dbReference type="SMART" id="SM00273">
    <property type="entry name" value="ENTH"/>
    <property type="match status" value="1"/>
</dbReference>
<evidence type="ECO:0000256" key="13">
    <source>
        <dbReference type="ARBA" id="ARBA00023034"/>
    </source>
</evidence>
<organism evidence="24 25">
    <name type="scientific">Myotis myotis</name>
    <name type="common">Greater mouse-eared bat</name>
    <name type="synonym">Vespertilio myotis</name>
    <dbReference type="NCBI Taxonomy" id="51298"/>
    <lineage>
        <taxon>Eukaryota</taxon>
        <taxon>Metazoa</taxon>
        <taxon>Chordata</taxon>
        <taxon>Craniata</taxon>
        <taxon>Vertebrata</taxon>
        <taxon>Euteleostomi</taxon>
        <taxon>Mammalia</taxon>
        <taxon>Eutheria</taxon>
        <taxon>Laurasiatheria</taxon>
        <taxon>Chiroptera</taxon>
        <taxon>Yangochiroptera</taxon>
        <taxon>Vespertilionidae</taxon>
        <taxon>Myotis</taxon>
    </lineage>
</organism>
<proteinExistence type="inferred from homology"/>
<dbReference type="InterPro" id="IPR045192">
    <property type="entry name" value="AP180-like"/>
</dbReference>
<sequence>MSGQSLTDRITAAQHSVTGSAVSKTVCKATTHEIMGPKKKHLDYLIQCTNEMNVNIPQLADSLFERTTNSSWVVVFKSLITTHHLMVYGNERFIQYLASRNTLFNLSNFLDKSGLQGYDMSTFIRRYSRYLNEKAVSYRQVAFDFTKVKRGADGVMRTMNTEKLLKTVPIIQNQMDALLDFNVNSNELTNGVINAAFMLLFKDAIRLFAAYNEGIINLLEKYFDMKKNQCKEGLDIYKKFLTRMTRISEFLKVAEQVGIDRGDIPDLSQAPSSLLDALEQHLASLEGKKIKDSTAASRATTLSNAVSSLASTGLSLTKVDEREKQAALEEEQARLKALKEQRLKELAKKPHTSLTTAASPVSTSAGGIMTVPVIDLFSTPSSSNSSSKLPNDLLDLQQPTFHPPGLSMSASSQVASTWGDPFSATVDAVDDAIPNLNPFITSSGDVYLPIPADVPTFTTRTPTHEMFVGFTSSPGAQPHPSAGLNVDFESVFGNKSTNVIVDSGGFDELGGLLKPTVASQNQSLPVSKLPPNKLVSDDLDSSLANLVGNLGIGNGTTKNDVNWSQPGEKKLTGGSNWQPKVAPTTAWNAATVNGMHFPQYAPPVMAYPATTPTGMIGYGIPPQMGSVPVMTQPTLIYNQPVMRPPNPFGPVSGAQLSAASSPSSHSPHRASGKDPFAELSLEDFL</sequence>
<evidence type="ECO:0000313" key="25">
    <source>
        <dbReference type="Proteomes" id="UP000527355"/>
    </source>
</evidence>
<evidence type="ECO:0000256" key="6">
    <source>
        <dbReference type="ARBA" id="ARBA00008011"/>
    </source>
</evidence>
<evidence type="ECO:0000256" key="10">
    <source>
        <dbReference type="ARBA" id="ARBA00022583"/>
    </source>
</evidence>
<feature type="region of interest" description="Disordered" evidence="22">
    <location>
        <begin position="646"/>
        <end position="685"/>
    </location>
</feature>
<keyword evidence="8" id="KW-1017">Isopeptide bond</keyword>
<dbReference type="GO" id="GO:0072583">
    <property type="term" value="P:clathrin-dependent endocytosis"/>
    <property type="evidence" value="ECO:0007669"/>
    <property type="project" value="InterPro"/>
</dbReference>
<dbReference type="InterPro" id="IPR008942">
    <property type="entry name" value="ENTH_VHS"/>
</dbReference>
<feature type="coiled-coil region" evidence="21">
    <location>
        <begin position="321"/>
        <end position="348"/>
    </location>
</feature>
<evidence type="ECO:0000256" key="9">
    <source>
        <dbReference type="ARBA" id="ARBA00022553"/>
    </source>
</evidence>
<dbReference type="GO" id="GO:0030136">
    <property type="term" value="C:clathrin-coated vesicle"/>
    <property type="evidence" value="ECO:0007669"/>
    <property type="project" value="UniProtKB-SubCell"/>
</dbReference>
<keyword evidence="15" id="KW-0168">Coated pit</keyword>
<evidence type="ECO:0000256" key="4">
    <source>
        <dbReference type="ARBA" id="ARBA00004555"/>
    </source>
</evidence>
<dbReference type="SUPFAM" id="SSF89009">
    <property type="entry name" value="GAT-like domain"/>
    <property type="match status" value="1"/>
</dbReference>
<dbReference type="GO" id="GO:0048268">
    <property type="term" value="P:clathrin coat assembly"/>
    <property type="evidence" value="ECO:0007669"/>
    <property type="project" value="InterPro"/>
</dbReference>
<evidence type="ECO:0000256" key="7">
    <source>
        <dbReference type="ARBA" id="ARBA00022475"/>
    </source>
</evidence>
<evidence type="ECO:0000256" key="8">
    <source>
        <dbReference type="ARBA" id="ARBA00022499"/>
    </source>
</evidence>
<keyword evidence="25" id="KW-1185">Reference proteome</keyword>
<keyword evidence="17" id="KW-0968">Cytoplasmic vesicle</keyword>
<evidence type="ECO:0000256" key="18">
    <source>
        <dbReference type="ARBA" id="ARBA00055144"/>
    </source>
</evidence>
<evidence type="ECO:0000256" key="15">
    <source>
        <dbReference type="ARBA" id="ARBA00023176"/>
    </source>
</evidence>
<evidence type="ECO:0000256" key="2">
    <source>
        <dbReference type="ARBA" id="ARBA00004132"/>
    </source>
</evidence>
<gene>
    <name evidence="24" type="ORF">mMyoMyo1_015156</name>
</gene>
<dbReference type="GO" id="GO:0016185">
    <property type="term" value="P:synaptic vesicle budding from presynaptic endocytic zone membrane"/>
    <property type="evidence" value="ECO:0007669"/>
    <property type="project" value="TreeGrafter"/>
</dbReference>
<dbReference type="FunFam" id="1.20.58.150:FF:000001">
    <property type="entry name" value="phosphatidylinositol-binding clathrin assembly protein-like isoform X1"/>
    <property type="match status" value="1"/>
</dbReference>
<keyword evidence="11" id="KW-0832">Ubl conjugation</keyword>
<reference evidence="24 25" key="1">
    <citation type="journal article" date="2020" name="Nature">
        <title>Six reference-quality genomes reveal evolution of bat adaptations.</title>
        <authorList>
            <person name="Jebb D."/>
            <person name="Huang Z."/>
            <person name="Pippel M."/>
            <person name="Hughes G.M."/>
            <person name="Lavrichenko K."/>
            <person name="Devanna P."/>
            <person name="Winkler S."/>
            <person name="Jermiin L.S."/>
            <person name="Skirmuntt E.C."/>
            <person name="Katzourakis A."/>
            <person name="Burkitt-Gray L."/>
            <person name="Ray D.A."/>
            <person name="Sullivan K.A.M."/>
            <person name="Roscito J.G."/>
            <person name="Kirilenko B.M."/>
            <person name="Davalos L.M."/>
            <person name="Corthals A.P."/>
            <person name="Power M.L."/>
            <person name="Jones G."/>
            <person name="Ransome R.D."/>
            <person name="Dechmann D.K.N."/>
            <person name="Locatelli A.G."/>
            <person name="Puechmaille S.J."/>
            <person name="Fedrigo O."/>
            <person name="Jarvis E.D."/>
            <person name="Hiller M."/>
            <person name="Vernes S.C."/>
            <person name="Myers E.W."/>
            <person name="Teeling E.C."/>
        </authorList>
    </citation>
    <scope>NUCLEOTIDE SEQUENCE [LARGE SCALE GENOMIC DNA]</scope>
    <source>
        <strain evidence="24">MMyoMyo1</strain>
        <tissue evidence="24">Flight muscle</tissue>
    </source>
</reference>
<dbReference type="AlphaFoldDB" id="A0A7J7VJU9"/>
<comment type="subunit">
    <text evidence="19">Binds to clathrin; involves primarily the C-terminal sequences, but the full-length protein is required for full binding capacity. Binds phosphatidylinositol 4,5- bisphosphate. Interacts with PIMREG; this interaction may change the subcellular location into the nucleus. Interacts with AP2A1 (via its alpha-appendage domain). Interacts (via N-terminus) with VAMP2; VAMP3; VAMP7 and VAMP8 (Via N-terminus). Interacts with LC3/MAP1LC3A.</text>
</comment>
<feature type="region of interest" description="Disordered" evidence="22">
    <location>
        <begin position="558"/>
        <end position="579"/>
    </location>
</feature>
<evidence type="ECO:0000259" key="23">
    <source>
        <dbReference type="PROSITE" id="PS50942"/>
    </source>
</evidence>
<evidence type="ECO:0000256" key="12">
    <source>
        <dbReference type="ARBA" id="ARBA00022990"/>
    </source>
</evidence>
<dbReference type="InterPro" id="IPR014712">
    <property type="entry name" value="ANTH_dom_sf"/>
</dbReference>
<dbReference type="GO" id="GO:0098894">
    <property type="term" value="C:extrinsic component of presynaptic endocytic zone membrane"/>
    <property type="evidence" value="ECO:0007669"/>
    <property type="project" value="TreeGrafter"/>
</dbReference>
<dbReference type="Proteomes" id="UP000527355">
    <property type="component" value="Unassembled WGS sequence"/>
</dbReference>
<dbReference type="InterPro" id="IPR011417">
    <property type="entry name" value="ANTH_dom"/>
</dbReference>
<keyword evidence="16" id="KW-0539">Nucleus</keyword>
<keyword evidence="12" id="KW-0007">Acetylation</keyword>
<dbReference type="InterPro" id="IPR013809">
    <property type="entry name" value="ENTH"/>
</dbReference>
<dbReference type="OrthoDB" id="44015at2759"/>
<keyword evidence="14" id="KW-0472">Membrane</keyword>
<evidence type="ECO:0000256" key="17">
    <source>
        <dbReference type="ARBA" id="ARBA00023329"/>
    </source>
</evidence>
<dbReference type="SUPFAM" id="SSF48464">
    <property type="entry name" value="ENTH/VHS domain"/>
    <property type="match status" value="1"/>
</dbReference>
<dbReference type="GO" id="GO:0008021">
    <property type="term" value="C:synaptic vesicle"/>
    <property type="evidence" value="ECO:0007669"/>
    <property type="project" value="TreeGrafter"/>
</dbReference>
<evidence type="ECO:0000256" key="3">
    <source>
        <dbReference type="ARBA" id="ARBA00004236"/>
    </source>
</evidence>
<evidence type="ECO:0000256" key="20">
    <source>
        <dbReference type="ARBA" id="ARBA00068054"/>
    </source>
</evidence>
<name>A0A7J7VJU9_MYOMY</name>
<dbReference type="VEuPathDB" id="HostDB:GeneID_118664556"/>
<feature type="domain" description="ENTH" evidence="23">
    <location>
        <begin position="14"/>
        <end position="145"/>
    </location>
</feature>
<dbReference type="Gene3D" id="1.25.40.90">
    <property type="match status" value="1"/>
</dbReference>
<dbReference type="FunFam" id="1.25.40.90:FF:000001">
    <property type="entry name" value="phosphatidylinositol-binding clathrin assembly protein-like isoform X1"/>
    <property type="match status" value="1"/>
</dbReference>
<dbReference type="GO" id="GO:0005794">
    <property type="term" value="C:Golgi apparatus"/>
    <property type="evidence" value="ECO:0007669"/>
    <property type="project" value="UniProtKB-SubCell"/>
</dbReference>
<dbReference type="EMBL" id="JABWUV010000010">
    <property type="protein sequence ID" value="KAF6325444.1"/>
    <property type="molecule type" value="Genomic_DNA"/>
</dbReference>
<comment type="similarity">
    <text evidence="6">Belongs to the PICALM/SNAP91 family.</text>
</comment>
<dbReference type="PANTHER" id="PTHR22951:SF16">
    <property type="entry name" value="PHOSPHATIDYLINOSITOL-BINDING CLATHRIN ASSEMBLY PROTEIN"/>
    <property type="match status" value="1"/>
</dbReference>
<keyword evidence="9" id="KW-0597">Phosphoprotein</keyword>
<evidence type="ECO:0000256" key="5">
    <source>
        <dbReference type="ARBA" id="ARBA00004600"/>
    </source>
</evidence>
<dbReference type="GO" id="GO:0005546">
    <property type="term" value="F:phosphatidylinositol-4,5-bisphosphate binding"/>
    <property type="evidence" value="ECO:0007669"/>
    <property type="project" value="TreeGrafter"/>
</dbReference>
<evidence type="ECO:0000256" key="19">
    <source>
        <dbReference type="ARBA" id="ARBA00061829"/>
    </source>
</evidence>
<dbReference type="GO" id="GO:0005905">
    <property type="term" value="C:clathrin-coated pit"/>
    <property type="evidence" value="ECO:0007669"/>
    <property type="project" value="UniProtKB-SubCell"/>
</dbReference>
<evidence type="ECO:0000256" key="16">
    <source>
        <dbReference type="ARBA" id="ARBA00023242"/>
    </source>
</evidence>
<evidence type="ECO:0000256" key="14">
    <source>
        <dbReference type="ARBA" id="ARBA00023136"/>
    </source>
</evidence>
<dbReference type="PROSITE" id="PS50942">
    <property type="entry name" value="ENTH"/>
    <property type="match status" value="1"/>
</dbReference>
<evidence type="ECO:0000313" key="24">
    <source>
        <dbReference type="EMBL" id="KAF6325444.1"/>
    </source>
</evidence>
<comment type="subcellular location">
    <subcellularLocation>
        <location evidence="3">Cell membrane</location>
    </subcellularLocation>
    <subcellularLocation>
        <location evidence="2">Cytoplasmic vesicle</location>
        <location evidence="2">Clathrin-coated vesicle</location>
    </subcellularLocation>
    <subcellularLocation>
        <location evidence="4">Golgi apparatus</location>
    </subcellularLocation>
    <subcellularLocation>
        <location evidence="5">Membrane</location>
        <location evidence="5">Clathrin-coated pit</location>
    </subcellularLocation>
    <subcellularLocation>
        <location evidence="1">Nucleus</location>
    </subcellularLocation>
</comment>
<dbReference type="GO" id="GO:0005634">
    <property type="term" value="C:nucleus"/>
    <property type="evidence" value="ECO:0007669"/>
    <property type="project" value="UniProtKB-SubCell"/>
</dbReference>
<accession>A0A7J7VJU9</accession>
<keyword evidence="13" id="KW-0333">Golgi apparatus</keyword>
<dbReference type="CDD" id="cd16985">
    <property type="entry name" value="ANTH_N_AP180"/>
    <property type="match status" value="1"/>
</dbReference>
<keyword evidence="10" id="KW-0254">Endocytosis</keyword>
<dbReference type="Pfam" id="PF07651">
    <property type="entry name" value="ANTH"/>
    <property type="match status" value="1"/>
</dbReference>
<dbReference type="PANTHER" id="PTHR22951">
    <property type="entry name" value="CLATHRIN ASSEMBLY PROTEIN"/>
    <property type="match status" value="1"/>
</dbReference>
<keyword evidence="7" id="KW-1003">Cell membrane</keyword>
<evidence type="ECO:0000256" key="1">
    <source>
        <dbReference type="ARBA" id="ARBA00004123"/>
    </source>
</evidence>
<dbReference type="Gene3D" id="1.20.58.150">
    <property type="entry name" value="ANTH domain"/>
    <property type="match status" value="1"/>
</dbReference>
<dbReference type="GO" id="GO:0000149">
    <property type="term" value="F:SNARE binding"/>
    <property type="evidence" value="ECO:0007669"/>
    <property type="project" value="TreeGrafter"/>
</dbReference>
<dbReference type="GO" id="GO:0032050">
    <property type="term" value="F:clathrin heavy chain binding"/>
    <property type="evidence" value="ECO:0007669"/>
    <property type="project" value="TreeGrafter"/>
</dbReference>
<comment type="function">
    <text evidence="18">Cytoplasmic adapter protein that plays a critical role in clathrin-mediated endocytosis which is important in processes such as internalization of cell receptors, synaptic transmission or removal of apoptotic cells. Recruits AP-2 and attaches clathrin triskelions to the cytoplasmic side of plasma membrane leading to clathrin-coated vesicles (CCVs) assembly. Furthermore, regulates clathrin-coated vesicle size and maturation by directly sensing and driving membrane curvature. In addition to binding to clathrin, mediates the endocytosis of small R-SNARES (Soluble NSF Attachment Protein REceptors) between plasma membranes and endosomes including VAMP2, VAMP3, VAMP4, VAMP7 or VAMP8. In turn, PICALM-dependent SNARE endocytosis is required for the formation and maturation of autophagic precursors. Modulates thereby autophagy and the turnover of autophagy substrates such as MAPT/TAU or amyloid precursor protein cleaved C-terminal fragment (APP-CTF).</text>
</comment>